<dbReference type="PATRIC" id="fig|991778.3.peg.1156"/>
<feature type="region of interest" description="Disordered" evidence="1">
    <location>
        <begin position="1"/>
        <end position="24"/>
    </location>
</feature>
<comment type="caution">
    <text evidence="2">The sequence shown here is derived from an EMBL/GenBank/DDBJ whole genome shotgun (WGS) entry which is preliminary data.</text>
</comment>
<name>F2AN39_RHOBT</name>
<sequence>MLSDFVTAPMRSEAKRPRGPPSRADLLELTNTYLSAPGSALA</sequence>
<evidence type="ECO:0000256" key="1">
    <source>
        <dbReference type="SAM" id="MobiDB-lite"/>
    </source>
</evidence>
<protein>
    <submittedName>
        <fullName evidence="2">Uncharacterized protein</fullName>
    </submittedName>
</protein>
<reference evidence="2 3" key="1">
    <citation type="journal article" date="2013" name="Mar. Genomics">
        <title>Expression of sulfatases in Rhodopirellula baltica and the diversity of sulfatases in the genus Rhodopirellula.</title>
        <authorList>
            <person name="Wegner C.E."/>
            <person name="Richter-Heitmann T."/>
            <person name="Klindworth A."/>
            <person name="Klockow C."/>
            <person name="Richter M."/>
            <person name="Achstetter T."/>
            <person name="Glockner F.O."/>
            <person name="Harder J."/>
        </authorList>
    </citation>
    <scope>NUCLEOTIDE SEQUENCE [LARGE SCALE GENOMIC DNA]</scope>
    <source>
        <strain evidence="2 3">WH47</strain>
    </source>
</reference>
<proteinExistence type="predicted"/>
<dbReference type="EMBL" id="AFAR01000063">
    <property type="protein sequence ID" value="EGF28922.1"/>
    <property type="molecule type" value="Genomic_DNA"/>
</dbReference>
<dbReference type="AlphaFoldDB" id="F2AN39"/>
<gene>
    <name evidence="2" type="ORF">RBWH47_01329</name>
</gene>
<accession>F2AN39</accession>
<dbReference type="Proteomes" id="UP000006222">
    <property type="component" value="Unassembled WGS sequence"/>
</dbReference>
<evidence type="ECO:0000313" key="3">
    <source>
        <dbReference type="Proteomes" id="UP000006222"/>
    </source>
</evidence>
<evidence type="ECO:0000313" key="2">
    <source>
        <dbReference type="EMBL" id="EGF28922.1"/>
    </source>
</evidence>
<organism evidence="2 3">
    <name type="scientific">Rhodopirellula baltica WH47</name>
    <dbReference type="NCBI Taxonomy" id="991778"/>
    <lineage>
        <taxon>Bacteria</taxon>
        <taxon>Pseudomonadati</taxon>
        <taxon>Planctomycetota</taxon>
        <taxon>Planctomycetia</taxon>
        <taxon>Pirellulales</taxon>
        <taxon>Pirellulaceae</taxon>
        <taxon>Rhodopirellula</taxon>
    </lineage>
</organism>